<keyword evidence="2" id="KW-1133">Transmembrane helix</keyword>
<evidence type="ECO:0000256" key="1">
    <source>
        <dbReference type="SAM" id="MobiDB-lite"/>
    </source>
</evidence>
<dbReference type="AlphaFoldDB" id="A0A314L5R4"/>
<keyword evidence="2" id="KW-0812">Transmembrane</keyword>
<evidence type="ECO:0000313" key="3">
    <source>
        <dbReference type="EMBL" id="OIT36950.1"/>
    </source>
</evidence>
<dbReference type="EMBL" id="MJEQ01000371">
    <property type="protein sequence ID" value="OIT36950.1"/>
    <property type="molecule type" value="Genomic_DNA"/>
</dbReference>
<proteinExistence type="predicted"/>
<organism evidence="3 4">
    <name type="scientific">Nicotiana attenuata</name>
    <name type="common">Coyote tobacco</name>
    <dbReference type="NCBI Taxonomy" id="49451"/>
    <lineage>
        <taxon>Eukaryota</taxon>
        <taxon>Viridiplantae</taxon>
        <taxon>Streptophyta</taxon>
        <taxon>Embryophyta</taxon>
        <taxon>Tracheophyta</taxon>
        <taxon>Spermatophyta</taxon>
        <taxon>Magnoliopsida</taxon>
        <taxon>eudicotyledons</taxon>
        <taxon>Gunneridae</taxon>
        <taxon>Pentapetalae</taxon>
        <taxon>asterids</taxon>
        <taxon>lamiids</taxon>
        <taxon>Solanales</taxon>
        <taxon>Solanaceae</taxon>
        <taxon>Nicotianoideae</taxon>
        <taxon>Nicotianeae</taxon>
        <taxon>Nicotiana</taxon>
    </lineage>
</organism>
<evidence type="ECO:0000313" key="4">
    <source>
        <dbReference type="Proteomes" id="UP000187609"/>
    </source>
</evidence>
<keyword evidence="4" id="KW-1185">Reference proteome</keyword>
<reference evidence="3" key="1">
    <citation type="submission" date="2016-11" db="EMBL/GenBank/DDBJ databases">
        <title>The genome of Nicotiana attenuata.</title>
        <authorList>
            <person name="Xu S."/>
            <person name="Brockmoeller T."/>
            <person name="Gaquerel E."/>
            <person name="Navarro A."/>
            <person name="Kuhl H."/>
            <person name="Gase K."/>
            <person name="Ling Z."/>
            <person name="Zhou W."/>
            <person name="Kreitzer C."/>
            <person name="Stanke M."/>
            <person name="Tang H."/>
            <person name="Lyons E."/>
            <person name="Pandey P."/>
            <person name="Pandey S.P."/>
            <person name="Timmermann B."/>
            <person name="Baldwin I.T."/>
        </authorList>
    </citation>
    <scope>NUCLEOTIDE SEQUENCE [LARGE SCALE GENOMIC DNA]</scope>
    <source>
        <strain evidence="3">UT</strain>
    </source>
</reference>
<gene>
    <name evidence="3" type="ORF">A4A49_54383</name>
</gene>
<evidence type="ECO:0008006" key="5">
    <source>
        <dbReference type="Google" id="ProtNLM"/>
    </source>
</evidence>
<name>A0A314L5R4_NICAT</name>
<evidence type="ECO:0000256" key="2">
    <source>
        <dbReference type="SAM" id="Phobius"/>
    </source>
</evidence>
<feature type="compositionally biased region" description="Polar residues" evidence="1">
    <location>
        <begin position="53"/>
        <end position="69"/>
    </location>
</feature>
<dbReference type="PANTHER" id="PTHR33499">
    <property type="entry name" value="OS12G0282400 PROTEIN-RELATED"/>
    <property type="match status" value="1"/>
</dbReference>
<protein>
    <recommendedName>
        <fullName evidence="5">DUF4216 domain-containing protein</fullName>
    </recommendedName>
</protein>
<feature type="region of interest" description="Disordered" evidence="1">
    <location>
        <begin position="30"/>
        <end position="69"/>
    </location>
</feature>
<dbReference type="PANTHER" id="PTHR33499:SF40">
    <property type="entry name" value="TRANSPOSASE-ASSOCIATED DOMAIN-CONTAINING PROTEIN"/>
    <property type="match status" value="1"/>
</dbReference>
<feature type="transmembrane region" description="Helical" evidence="2">
    <location>
        <begin position="812"/>
        <end position="833"/>
    </location>
</feature>
<dbReference type="Gramene" id="OIT36950">
    <property type="protein sequence ID" value="OIT36950"/>
    <property type="gene ID" value="A4A49_54383"/>
</dbReference>
<comment type="caution">
    <text evidence="3">The sequence shown here is derived from an EMBL/GenBank/DDBJ whole genome shotgun (WGS) entry which is preliminary data.</text>
</comment>
<sequence length="854" mass="95755">MKPSNNENEVASTVKATAKYAFVAPGALEKGRGQELRSMRSLEECENEERSFHQNTHYTSQSISRPSNSRRSDFIMAFAQRLRTTNKNLLVHEKEHMQSDIPISPSDEQVMQSTQKVKTSTLGKGRGRKLRSMCSFDKSENEERFFHQNGHYASQSMSRPSKSTMFAAQGLQTTNKNLLVHEKEHMQSDIPISPSDDQVMQSTQKVETSTLGKGRGRELRSMCSFEESENEERSFHQNAHYANQIRDRNICPLGVSSWDRIKEEKLNHMWAAVTDKFESDDMDIHRNHILGWMKELWNKWRGQLHAKYVKGKPLQEALKNVPKGVDKKQWEWLVKEHFATESFQAQIKELVQSEPPLPTIEMVEKCFGPQSCSHAFGLGGEVKAKDLKGGTSSKTELLAKLRATENENQSLKDLCNATAQLTVARFATVFNAPAVARIDTKFNRPERNYDGGLRNSDGGLSLFCKSGKTLGAPKHHDLEADELERAHIYILKNCDEVLLFLEEFAQIHVDSTQHLSDTGWNRQFIEWFKDRVAQLHKGDDSRLMEDLLALSRGPTQYVLHYNGYIVNGYRFHVEDYDKHLRTQNCGVVVVGETGEHSKNTDYYGVLTDVVELQFTERRVILFQCNWFDVFDMKPSKNENEVASTVKATAKYAFVAPGALEKGRGQELRSKCSFDESENEERFFHQNGHYASQSMSRPSKSTMFAAQGLQTTNKNLLVHEKEHMQSDISISPSDDQVMQSTQKVETATFSKCDVTDLPEASKTCPGLAGASTYPSLFSTPVCCIAVVVGAVGFSAVSTSAAGCLATPVAAIRAAALLSITPVAFIALVASKLGFPTCKTPSTSVATGIPARRFFC</sequence>
<dbReference type="Proteomes" id="UP000187609">
    <property type="component" value="Unassembled WGS sequence"/>
</dbReference>
<feature type="compositionally biased region" description="Basic and acidic residues" evidence="1">
    <location>
        <begin position="30"/>
        <end position="52"/>
    </location>
</feature>
<keyword evidence="2" id="KW-0472">Membrane</keyword>
<feature type="transmembrane region" description="Helical" evidence="2">
    <location>
        <begin position="783"/>
        <end position="805"/>
    </location>
</feature>
<accession>A0A314L5R4</accession>